<dbReference type="PANTHER" id="PTHR46309">
    <property type="entry name" value="PHD FINGER PROTEIN 12"/>
    <property type="match status" value="1"/>
</dbReference>
<evidence type="ECO:0000256" key="7">
    <source>
        <dbReference type="ARBA" id="ARBA00022771"/>
    </source>
</evidence>
<protein>
    <recommendedName>
        <fullName evidence="14">PHD finger protein 12</fullName>
    </recommendedName>
    <alternativeName>
        <fullName evidence="15">PHD factor 1</fullName>
    </alternativeName>
</protein>
<dbReference type="PANTHER" id="PTHR46309:SF1">
    <property type="entry name" value="PHD FINGER PROTEIN 12"/>
    <property type="match status" value="1"/>
</dbReference>
<keyword evidence="7 16" id="KW-0863">Zinc-finger</keyword>
<reference evidence="20" key="1">
    <citation type="submission" date="2018-03" db="EMBL/GenBank/DDBJ databases">
        <title>The relapsing fever spirochete Borrelia turicatae persists in the highly oxidative environment of its soft-bodied tick vector.</title>
        <authorList>
            <person name="Bourret T.J."/>
            <person name="Boyle W.K."/>
            <person name="Valenzuela J.G."/>
            <person name="Oliveira F."/>
            <person name="Lopez J.E."/>
        </authorList>
    </citation>
    <scope>NUCLEOTIDE SEQUENCE</scope>
    <source>
        <strain evidence="20">Kansas strain/isolate</strain>
        <tissue evidence="20">Salivary glands</tissue>
    </source>
</reference>
<dbReference type="InterPro" id="IPR013083">
    <property type="entry name" value="Znf_RING/FYVE/PHD"/>
</dbReference>
<dbReference type="SMART" id="SM00249">
    <property type="entry name" value="PHD"/>
    <property type="match status" value="2"/>
</dbReference>
<dbReference type="InterPro" id="IPR042163">
    <property type="entry name" value="PHF12"/>
</dbReference>
<evidence type="ECO:0000256" key="15">
    <source>
        <dbReference type="ARBA" id="ARBA00076589"/>
    </source>
</evidence>
<keyword evidence="8" id="KW-0862">Zinc</keyword>
<dbReference type="GO" id="GO:0003714">
    <property type="term" value="F:transcription corepressor activity"/>
    <property type="evidence" value="ECO:0007669"/>
    <property type="project" value="InterPro"/>
</dbReference>
<accession>A0A2R5LGP3</accession>
<evidence type="ECO:0000256" key="2">
    <source>
        <dbReference type="ARBA" id="ARBA00022491"/>
    </source>
</evidence>
<dbReference type="GO" id="GO:0008270">
    <property type="term" value="F:zinc ion binding"/>
    <property type="evidence" value="ECO:0007669"/>
    <property type="project" value="UniProtKB-KW"/>
</dbReference>
<dbReference type="Gene3D" id="2.60.200.20">
    <property type="match status" value="1"/>
</dbReference>
<feature type="domain" description="FHA" evidence="18">
    <location>
        <begin position="656"/>
        <end position="710"/>
    </location>
</feature>
<dbReference type="InterPro" id="IPR000253">
    <property type="entry name" value="FHA_dom"/>
</dbReference>
<evidence type="ECO:0000256" key="14">
    <source>
        <dbReference type="ARBA" id="ARBA00068755"/>
    </source>
</evidence>
<evidence type="ECO:0000256" key="3">
    <source>
        <dbReference type="ARBA" id="ARBA00022499"/>
    </source>
</evidence>
<dbReference type="Pfam" id="PF00628">
    <property type="entry name" value="PHD"/>
    <property type="match status" value="2"/>
</dbReference>
<keyword evidence="9" id="KW-0832">Ubl conjugation</keyword>
<dbReference type="InterPro" id="IPR008984">
    <property type="entry name" value="SMAD_FHA_dom_sf"/>
</dbReference>
<comment type="subunit">
    <text evidence="13">Component of SIN3 complexes. Interacts with SIN3A in a complex composed of HDAC1, SAP30 and SIN3A. Component of the SIN3B complex, which includes SIN3B, HDAC2 or HDAC1, PHF12 and MORF4L1; interacts directly with all subunits. Interacts with TLE5.</text>
</comment>
<dbReference type="AlphaFoldDB" id="A0A2R5LGP3"/>
<keyword evidence="3" id="KW-1017">Isopeptide bond</keyword>
<keyword evidence="5" id="KW-0479">Metal-binding</keyword>
<evidence type="ECO:0000256" key="17">
    <source>
        <dbReference type="SAM" id="MobiDB-lite"/>
    </source>
</evidence>
<dbReference type="GO" id="GO:0070822">
    <property type="term" value="C:Sin3-type complex"/>
    <property type="evidence" value="ECO:0007669"/>
    <property type="project" value="TreeGrafter"/>
</dbReference>
<evidence type="ECO:0000259" key="18">
    <source>
        <dbReference type="PROSITE" id="PS50006"/>
    </source>
</evidence>
<sequence length="815" mass="88109">MATVEYDLDTSGGLMPQIQALIAPPVSEDSSKKKRERHRRHPGRAVNHDACDSCKEGGDLICCDRCPATFHLQCHDPPLDEDDLPAGEWICHHCTVTKKGAKDGNKGNATTNGKTAAIKTARKMESEPADNGSEEQSSSSAGGKEEDWPSTSAAACDDEDEEDEEERTPLQMLIKAASLMNAKQFELPHELSCPVLLPGSSKRVRTKDGNRSNSKKPAHELDNGLVPLPAKVCFQCRRSCRWAPLIQCDYCPLFFHADCLDYPLATLPTTRWRCPNHAENLLDEKLLTSVSLTERMKLWDRYSGYISQDAVKLQFLRKCHRKSPPFRYKVRMAPKNRVKVPNAVREQYKNPPSLLPSAAEISFDLPENSCASSIPMSCTTPEEQDEWLASVVALQTSIAKYLARRQVLPGDSSPNHQESVSESRVPPCPNGPQANSIATPFNGDLDPVTLVKSEPGTVPRLKPGTPPPNDVKSAKQNVTVVSTSTRSSSAPTIVTRVVRSGLTPSSTLTRVITPGTLPRSTSPGTAQRSAAAVKVGSGSPQVVTVHAGKTTAATSKINMASSISSSPAILNLNNSLQAYIDGVGDVELSKLDERLVKILAWQRLQQLLPAKNSSATPGKRGINGVVTPGMSDVRARAVVCPLVGKGSLVPMAYRSLTIGTGADMDVCLTNYGHCNYVSAKHACIFYDEITKHYELLNYSEHGTTVDNVLYSCDFSDKHTIPSSAASTTVAAVRQLVENSKEKSLPKEEAAEGRTTMTAFGGANVRKQCGCKTSSSSLIGGSRAGWEGTALLHHGSYIKVGCIQLVFSITDFESQS</sequence>
<evidence type="ECO:0000256" key="13">
    <source>
        <dbReference type="ARBA" id="ARBA00065785"/>
    </source>
</evidence>
<dbReference type="GO" id="GO:0000122">
    <property type="term" value="P:negative regulation of transcription by RNA polymerase II"/>
    <property type="evidence" value="ECO:0007669"/>
    <property type="project" value="TreeGrafter"/>
</dbReference>
<dbReference type="Gene3D" id="6.10.20.60">
    <property type="entry name" value="PHD finger protein 12"/>
    <property type="match status" value="1"/>
</dbReference>
<keyword evidence="6" id="KW-0677">Repeat</keyword>
<evidence type="ECO:0000256" key="6">
    <source>
        <dbReference type="ARBA" id="ARBA00022737"/>
    </source>
</evidence>
<feature type="region of interest" description="Disordered" evidence="17">
    <location>
        <begin position="122"/>
        <end position="168"/>
    </location>
</feature>
<dbReference type="InterPro" id="IPR038098">
    <property type="entry name" value="PHF12_MRG-bd_sf"/>
</dbReference>
<keyword evidence="2" id="KW-0678">Repressor</keyword>
<dbReference type="FunFam" id="3.30.40.10:FF:000164">
    <property type="entry name" value="PHD finger protein 12"/>
    <property type="match status" value="1"/>
</dbReference>
<evidence type="ECO:0000256" key="16">
    <source>
        <dbReference type="PROSITE-ProRule" id="PRU00146"/>
    </source>
</evidence>
<dbReference type="PROSITE" id="PS01359">
    <property type="entry name" value="ZF_PHD_1"/>
    <property type="match status" value="1"/>
</dbReference>
<evidence type="ECO:0000256" key="8">
    <source>
        <dbReference type="ARBA" id="ARBA00022833"/>
    </source>
</evidence>
<feature type="compositionally biased region" description="Acidic residues" evidence="17">
    <location>
        <begin position="156"/>
        <end position="166"/>
    </location>
</feature>
<feature type="compositionally biased region" description="Polar residues" evidence="17">
    <location>
        <begin position="412"/>
        <end position="422"/>
    </location>
</feature>
<dbReference type="SUPFAM" id="SSF49879">
    <property type="entry name" value="SMAD/FHA domain"/>
    <property type="match status" value="1"/>
</dbReference>
<dbReference type="EMBL" id="GGLE01004513">
    <property type="protein sequence ID" value="MBY08639.1"/>
    <property type="molecule type" value="Transcribed_RNA"/>
</dbReference>
<dbReference type="CDD" id="cd15534">
    <property type="entry name" value="PHD2_PHF12_Rco1"/>
    <property type="match status" value="1"/>
</dbReference>
<dbReference type="FunFam" id="3.30.40.10:FF:000154">
    <property type="entry name" value="PHD finger protein 12"/>
    <property type="match status" value="1"/>
</dbReference>
<feature type="region of interest" description="Disordered" evidence="17">
    <location>
        <begin position="409"/>
        <end position="475"/>
    </location>
</feature>
<evidence type="ECO:0000313" key="20">
    <source>
        <dbReference type="EMBL" id="MBY08639.1"/>
    </source>
</evidence>
<feature type="region of interest" description="Disordered" evidence="17">
    <location>
        <begin position="23"/>
        <end position="45"/>
    </location>
</feature>
<proteinExistence type="predicted"/>
<dbReference type="InterPro" id="IPR001965">
    <property type="entry name" value="Znf_PHD"/>
</dbReference>
<organism evidence="20">
    <name type="scientific">Ornithodoros turicata</name>
    <dbReference type="NCBI Taxonomy" id="34597"/>
    <lineage>
        <taxon>Eukaryota</taxon>
        <taxon>Metazoa</taxon>
        <taxon>Ecdysozoa</taxon>
        <taxon>Arthropoda</taxon>
        <taxon>Chelicerata</taxon>
        <taxon>Arachnida</taxon>
        <taxon>Acari</taxon>
        <taxon>Parasitiformes</taxon>
        <taxon>Ixodida</taxon>
        <taxon>Ixodoidea</taxon>
        <taxon>Argasidae</taxon>
        <taxon>Ornithodorinae</taxon>
        <taxon>Ornithodoros</taxon>
    </lineage>
</organism>
<dbReference type="InterPro" id="IPR031966">
    <property type="entry name" value="PHF12_MRG-bd"/>
</dbReference>
<dbReference type="Pfam" id="PF16737">
    <property type="entry name" value="PHF12_MRG_bd"/>
    <property type="match status" value="1"/>
</dbReference>
<keyword evidence="10" id="KW-0805">Transcription regulation</keyword>
<evidence type="ECO:0000256" key="4">
    <source>
        <dbReference type="ARBA" id="ARBA00022553"/>
    </source>
</evidence>
<feature type="domain" description="PHD-type" evidence="19">
    <location>
        <begin position="48"/>
        <end position="97"/>
    </location>
</feature>
<dbReference type="CDD" id="cd22703">
    <property type="entry name" value="FHA_PHF12"/>
    <property type="match status" value="1"/>
</dbReference>
<comment type="subcellular location">
    <subcellularLocation>
        <location evidence="1">Nucleus</location>
    </subcellularLocation>
</comment>
<name>A0A2R5LGP3_9ACAR</name>
<evidence type="ECO:0000256" key="5">
    <source>
        <dbReference type="ARBA" id="ARBA00022723"/>
    </source>
</evidence>
<keyword evidence="4" id="KW-0597">Phosphoprotein</keyword>
<evidence type="ECO:0000256" key="12">
    <source>
        <dbReference type="ARBA" id="ARBA00023242"/>
    </source>
</evidence>
<dbReference type="PROSITE" id="PS50016">
    <property type="entry name" value="ZF_PHD_2"/>
    <property type="match status" value="1"/>
</dbReference>
<evidence type="ECO:0000256" key="1">
    <source>
        <dbReference type="ARBA" id="ARBA00004123"/>
    </source>
</evidence>
<evidence type="ECO:0000256" key="10">
    <source>
        <dbReference type="ARBA" id="ARBA00023015"/>
    </source>
</evidence>
<dbReference type="Gene3D" id="3.30.40.10">
    <property type="entry name" value="Zinc/RING finger domain, C3HC4 (zinc finger)"/>
    <property type="match status" value="2"/>
</dbReference>
<dbReference type="PROSITE" id="PS50006">
    <property type="entry name" value="FHA_DOMAIN"/>
    <property type="match status" value="1"/>
</dbReference>
<keyword evidence="11" id="KW-0804">Transcription</keyword>
<dbReference type="InterPro" id="IPR011011">
    <property type="entry name" value="Znf_FYVE_PHD"/>
</dbReference>
<evidence type="ECO:0000259" key="19">
    <source>
        <dbReference type="PROSITE" id="PS50016"/>
    </source>
</evidence>
<feature type="region of interest" description="Disordered" evidence="17">
    <location>
        <begin position="202"/>
        <end position="221"/>
    </location>
</feature>
<feature type="compositionally biased region" description="Basic residues" evidence="17">
    <location>
        <begin position="32"/>
        <end position="43"/>
    </location>
</feature>
<dbReference type="SUPFAM" id="SSF57903">
    <property type="entry name" value="FYVE/PHD zinc finger"/>
    <property type="match status" value="2"/>
</dbReference>
<dbReference type="InterPro" id="IPR019787">
    <property type="entry name" value="Znf_PHD-finger"/>
</dbReference>
<dbReference type="InterPro" id="IPR019786">
    <property type="entry name" value="Zinc_finger_PHD-type_CS"/>
</dbReference>
<dbReference type="CDD" id="cd15533">
    <property type="entry name" value="PHD1_PHF12"/>
    <property type="match status" value="1"/>
</dbReference>
<keyword evidence="12" id="KW-0539">Nucleus</keyword>
<evidence type="ECO:0000256" key="9">
    <source>
        <dbReference type="ARBA" id="ARBA00022843"/>
    </source>
</evidence>
<evidence type="ECO:0000256" key="11">
    <source>
        <dbReference type="ARBA" id="ARBA00023163"/>
    </source>
</evidence>